<proteinExistence type="predicted"/>
<protein>
    <recommendedName>
        <fullName evidence="3">Winged helix DNA-binding domain-containing protein</fullName>
    </recommendedName>
</protein>
<dbReference type="EMBL" id="CP073344">
    <property type="protein sequence ID" value="UTW04143.1"/>
    <property type="molecule type" value="Genomic_DNA"/>
</dbReference>
<evidence type="ECO:0008006" key="3">
    <source>
        <dbReference type="Google" id="ProtNLM"/>
    </source>
</evidence>
<evidence type="ECO:0000313" key="2">
    <source>
        <dbReference type="Proteomes" id="UP001059950"/>
    </source>
</evidence>
<evidence type="ECO:0000313" key="1">
    <source>
        <dbReference type="EMBL" id="UTW04143.1"/>
    </source>
</evidence>
<keyword evidence="2" id="KW-1185">Reference proteome</keyword>
<dbReference type="Proteomes" id="UP001059950">
    <property type="component" value="Chromosome"/>
</dbReference>
<sequence>MGTFYEEEALQVELHAAEQYPTEKEALRAMTVAGFRIIQNSRQLDKRAMRTDVFRFLLSPRALSYWKEKGLLEPRGRTEVVRLTDEGLSVCSGSLHEEVVTSTRESAITQWETLMISGGALTSKSKVFSLPLSRT</sequence>
<organism evidence="1 2">
    <name type="scientific">Amphritea atlantica</name>
    <dbReference type="NCBI Taxonomy" id="355243"/>
    <lineage>
        <taxon>Bacteria</taxon>
        <taxon>Pseudomonadati</taxon>
        <taxon>Pseudomonadota</taxon>
        <taxon>Gammaproteobacteria</taxon>
        <taxon>Oceanospirillales</taxon>
        <taxon>Oceanospirillaceae</taxon>
        <taxon>Amphritea</taxon>
    </lineage>
</organism>
<gene>
    <name evidence="1" type="ORF">KDX31_03760</name>
</gene>
<accession>A0ABY5GXH5</accession>
<reference evidence="1" key="1">
    <citation type="submission" date="2021-04" db="EMBL/GenBank/DDBJ databases">
        <title>Oceanospirillales bacteria with DddD are important DMSP degraders in coastal seawater.</title>
        <authorList>
            <person name="Liu J."/>
        </authorList>
    </citation>
    <scope>NUCLEOTIDE SEQUENCE</scope>
    <source>
        <strain evidence="1">GY6</strain>
    </source>
</reference>
<name>A0ABY5GXH5_9GAMM</name>